<proteinExistence type="predicted"/>
<keyword evidence="1" id="KW-0472">Membrane</keyword>
<organism evidence="2">
    <name type="scientific">Lepeophtheirus salmonis</name>
    <name type="common">Salmon louse</name>
    <name type="synonym">Caligus salmonis</name>
    <dbReference type="NCBI Taxonomy" id="72036"/>
    <lineage>
        <taxon>Eukaryota</taxon>
        <taxon>Metazoa</taxon>
        <taxon>Ecdysozoa</taxon>
        <taxon>Arthropoda</taxon>
        <taxon>Crustacea</taxon>
        <taxon>Multicrustacea</taxon>
        <taxon>Hexanauplia</taxon>
        <taxon>Copepoda</taxon>
        <taxon>Siphonostomatoida</taxon>
        <taxon>Caligidae</taxon>
        <taxon>Lepeophtheirus</taxon>
    </lineage>
</organism>
<evidence type="ECO:0000313" key="2">
    <source>
        <dbReference type="EMBL" id="CDW24883.1"/>
    </source>
</evidence>
<keyword evidence="1" id="KW-0812">Transmembrane</keyword>
<keyword evidence="1" id="KW-1133">Transmembrane helix</keyword>
<reference evidence="2" key="1">
    <citation type="submission" date="2014-05" db="EMBL/GenBank/DDBJ databases">
        <authorList>
            <person name="Chronopoulou M."/>
        </authorList>
    </citation>
    <scope>NUCLEOTIDE SEQUENCE</scope>
    <source>
        <tissue evidence="2">Whole organism</tissue>
    </source>
</reference>
<evidence type="ECO:0000256" key="1">
    <source>
        <dbReference type="SAM" id="Phobius"/>
    </source>
</evidence>
<feature type="transmembrane region" description="Helical" evidence="1">
    <location>
        <begin position="12"/>
        <end position="38"/>
    </location>
</feature>
<protein>
    <submittedName>
        <fullName evidence="2">Uncharacterized protein</fullName>
    </submittedName>
</protein>
<dbReference type="EMBL" id="HACA01007522">
    <property type="protein sequence ID" value="CDW24883.1"/>
    <property type="molecule type" value="Transcribed_RNA"/>
</dbReference>
<sequence length="52" mass="6283">MQLFKHRNTRQLRVIVVYGIIFINVNRCSTIFFCFSYLQGFRMKIKCNSSFI</sequence>
<name>A0A0K2TFU1_LEPSM</name>
<accession>A0A0K2TFU1</accession>
<dbReference type="AlphaFoldDB" id="A0A0K2TFU1"/>